<dbReference type="InterPro" id="IPR039309">
    <property type="entry name" value="BT1"/>
</dbReference>
<evidence type="ECO:0008006" key="10">
    <source>
        <dbReference type="Google" id="ProtNLM"/>
    </source>
</evidence>
<protein>
    <recommendedName>
        <fullName evidence="10">Folate/biopterin transporter</fullName>
    </recommendedName>
</protein>
<dbReference type="PANTHER" id="PTHR31585:SF5">
    <property type="entry name" value="RNA-BINDING S4 DOMAIN-CONTAINING PROTEIN"/>
    <property type="match status" value="1"/>
</dbReference>
<sequence>MSSSRDPNQGYVEMTDSVDTTGDQSYQMFEMSNIHSRPLYNSEGVRVPYFKGPYLVTQVDNESLPAPSTSFDPSSAKSVADIMSFSRHTRAYRKTKWYGKASDGFIAFTSVIMYENLGFKYYEPLAPGFTEGHASHNVPEWLKDFYSLPNMGLPMSYFCVGVALQLLRTPLIVYFIVDLGATPAEVNVLFTVMAVPWCFKVIYGFMSDCLPIMGERRKPYLAIGWIGYMVCNIILALAGEPSVGLCITCVFLMTSFYMLADVMTDALIVERSRFEERTGTLQSQGYIIRFFGSTVGAAIGAVVYNKGDWEHYLSMSSIFLLNGLFVLVFFFPFLPYMVELSDECKPKGFIAQCNDLFGTVQLRAVWQPMTFIYFFNALQIANAAWMSFLVEGLGFKAWEIGILGVVASLMTWFGIMSYKKYFFDSSWRFVFVVCSSVNVCIGLLQLCLTTGKNAEWGIPDLVFALGDDGVQEFLIGIQFLPMCIMYLGLCPVGAEGTTYAMLTTFSNLAGTVAFDVSTALTQVWDVDEETLIEGDFQGIFNLSLLCTVVAPLPLVLIHLIPKNQADQQELLKDKKLTYWAGVTFLVVMIATMLATFAESIHVVWFEDVGLNNDDYNWSDNAYGSTTVMRRLGRAMAGRTGT</sequence>
<accession>A0A9W7GJ19</accession>
<evidence type="ECO:0000313" key="8">
    <source>
        <dbReference type="EMBL" id="GMI46726.1"/>
    </source>
</evidence>
<feature type="transmembrane region" description="Helical" evidence="7">
    <location>
        <begin position="155"/>
        <end position="176"/>
    </location>
</feature>
<feature type="transmembrane region" description="Helical" evidence="7">
    <location>
        <begin position="218"/>
        <end position="236"/>
    </location>
</feature>
<dbReference type="Gene3D" id="1.20.1250.20">
    <property type="entry name" value="MFS general substrate transporter like domains"/>
    <property type="match status" value="1"/>
</dbReference>
<keyword evidence="6 7" id="KW-0472">Membrane</keyword>
<feature type="transmembrane region" description="Helical" evidence="7">
    <location>
        <begin position="316"/>
        <end position="338"/>
    </location>
</feature>
<feature type="transmembrane region" description="Helical" evidence="7">
    <location>
        <begin position="396"/>
        <end position="415"/>
    </location>
</feature>
<dbReference type="OrthoDB" id="754047at2759"/>
<dbReference type="AlphaFoldDB" id="A0A9W7GJ19"/>
<organism evidence="8 9">
    <name type="scientific">Triparma columacea</name>
    <dbReference type="NCBI Taxonomy" id="722753"/>
    <lineage>
        <taxon>Eukaryota</taxon>
        <taxon>Sar</taxon>
        <taxon>Stramenopiles</taxon>
        <taxon>Ochrophyta</taxon>
        <taxon>Bolidophyceae</taxon>
        <taxon>Parmales</taxon>
        <taxon>Triparmaceae</taxon>
        <taxon>Triparma</taxon>
    </lineage>
</organism>
<feature type="transmembrane region" description="Helical" evidence="7">
    <location>
        <begin position="473"/>
        <end position="493"/>
    </location>
</feature>
<dbReference type="InterPro" id="IPR036259">
    <property type="entry name" value="MFS_trans_sf"/>
</dbReference>
<reference evidence="9" key="1">
    <citation type="journal article" date="2023" name="Commun. Biol.">
        <title>Genome analysis of Parmales, the sister group of diatoms, reveals the evolutionary specialization of diatoms from phago-mixotrophs to photoautotrophs.</title>
        <authorList>
            <person name="Ban H."/>
            <person name="Sato S."/>
            <person name="Yoshikawa S."/>
            <person name="Yamada K."/>
            <person name="Nakamura Y."/>
            <person name="Ichinomiya M."/>
            <person name="Sato N."/>
            <person name="Blanc-Mathieu R."/>
            <person name="Endo H."/>
            <person name="Kuwata A."/>
            <person name="Ogata H."/>
        </authorList>
    </citation>
    <scope>NUCLEOTIDE SEQUENCE [LARGE SCALE GENOMIC DNA]</scope>
</reference>
<evidence type="ECO:0000256" key="2">
    <source>
        <dbReference type="ARBA" id="ARBA00007015"/>
    </source>
</evidence>
<keyword evidence="4 7" id="KW-0812">Transmembrane</keyword>
<dbReference type="Proteomes" id="UP001165065">
    <property type="component" value="Unassembled WGS sequence"/>
</dbReference>
<dbReference type="GO" id="GO:0016020">
    <property type="term" value="C:membrane"/>
    <property type="evidence" value="ECO:0007669"/>
    <property type="project" value="UniProtKB-SubCell"/>
</dbReference>
<dbReference type="Pfam" id="PF03092">
    <property type="entry name" value="BT1"/>
    <property type="match status" value="1"/>
</dbReference>
<evidence type="ECO:0000256" key="3">
    <source>
        <dbReference type="ARBA" id="ARBA00022448"/>
    </source>
</evidence>
<evidence type="ECO:0000256" key="6">
    <source>
        <dbReference type="ARBA" id="ARBA00023136"/>
    </source>
</evidence>
<feature type="transmembrane region" description="Helical" evidence="7">
    <location>
        <begin position="505"/>
        <end position="524"/>
    </location>
</feature>
<comment type="similarity">
    <text evidence="2">Belongs to the major facilitator superfamily. Folate-biopterin transporter (TC 2.A.71) family.</text>
</comment>
<keyword evidence="3" id="KW-0813">Transport</keyword>
<keyword evidence="9" id="KW-1185">Reference proteome</keyword>
<feature type="transmembrane region" description="Helical" evidence="7">
    <location>
        <begin position="578"/>
        <end position="597"/>
    </location>
</feature>
<evidence type="ECO:0000256" key="5">
    <source>
        <dbReference type="ARBA" id="ARBA00022989"/>
    </source>
</evidence>
<evidence type="ECO:0000313" key="9">
    <source>
        <dbReference type="Proteomes" id="UP001165065"/>
    </source>
</evidence>
<evidence type="ECO:0000256" key="4">
    <source>
        <dbReference type="ARBA" id="ARBA00022692"/>
    </source>
</evidence>
<feature type="transmembrane region" description="Helical" evidence="7">
    <location>
        <begin position="285"/>
        <end position="304"/>
    </location>
</feature>
<feature type="transmembrane region" description="Helical" evidence="7">
    <location>
        <begin position="536"/>
        <end position="557"/>
    </location>
</feature>
<comment type="caution">
    <text evidence="8">The sequence shown here is derived from an EMBL/GenBank/DDBJ whole genome shotgun (WGS) entry which is preliminary data.</text>
</comment>
<feature type="transmembrane region" description="Helical" evidence="7">
    <location>
        <begin position="242"/>
        <end position="264"/>
    </location>
</feature>
<feature type="transmembrane region" description="Helical" evidence="7">
    <location>
        <begin position="188"/>
        <end position="206"/>
    </location>
</feature>
<proteinExistence type="inferred from homology"/>
<gene>
    <name evidence="8" type="ORF">TrCOL_g1672</name>
</gene>
<comment type="subcellular location">
    <subcellularLocation>
        <location evidence="1">Membrane</location>
        <topology evidence="1">Multi-pass membrane protein</topology>
    </subcellularLocation>
</comment>
<evidence type="ECO:0000256" key="1">
    <source>
        <dbReference type="ARBA" id="ARBA00004141"/>
    </source>
</evidence>
<dbReference type="SUPFAM" id="SSF103473">
    <property type="entry name" value="MFS general substrate transporter"/>
    <property type="match status" value="1"/>
</dbReference>
<dbReference type="PANTHER" id="PTHR31585">
    <property type="entry name" value="FOLATE-BIOPTERIN TRANSPORTER 1, CHLOROPLASTIC"/>
    <property type="match status" value="1"/>
</dbReference>
<feature type="transmembrane region" description="Helical" evidence="7">
    <location>
        <begin position="427"/>
        <end position="446"/>
    </location>
</feature>
<dbReference type="EMBL" id="BRYA01000310">
    <property type="protein sequence ID" value="GMI46726.1"/>
    <property type="molecule type" value="Genomic_DNA"/>
</dbReference>
<evidence type="ECO:0000256" key="7">
    <source>
        <dbReference type="SAM" id="Phobius"/>
    </source>
</evidence>
<keyword evidence="5 7" id="KW-1133">Transmembrane helix</keyword>
<name>A0A9W7GJ19_9STRA</name>